<dbReference type="InterPro" id="IPR032291">
    <property type="entry name" value="Abn2_C"/>
</dbReference>
<evidence type="ECO:0000259" key="10">
    <source>
        <dbReference type="Pfam" id="PF16369"/>
    </source>
</evidence>
<comment type="pathway">
    <text evidence="1">Glycan metabolism; L-arabinan degradation.</text>
</comment>
<dbReference type="Gene3D" id="2.40.128.10">
    <property type="match status" value="1"/>
</dbReference>
<keyword evidence="3 7" id="KW-0378">Hydrolase</keyword>
<protein>
    <submittedName>
        <fullName evidence="11">Arabinan endo-1,5-alpha-L-arabinosidase</fullName>
    </submittedName>
</protein>
<evidence type="ECO:0000313" key="11">
    <source>
        <dbReference type="EMBL" id="SCY51006.1"/>
    </source>
</evidence>
<feature type="domain" description="Extracellular endo-alpha-(1-&gt;5)-L-arabinanase C-terminal" evidence="10">
    <location>
        <begin position="408"/>
        <end position="517"/>
    </location>
</feature>
<dbReference type="Pfam" id="PF04616">
    <property type="entry name" value="Glyco_hydro_43"/>
    <property type="match status" value="1"/>
</dbReference>
<dbReference type="PANTHER" id="PTHR43301:SF3">
    <property type="entry name" value="ARABINAN ENDO-1,5-ALPHA-L-ARABINOSIDASE A-RELATED"/>
    <property type="match status" value="1"/>
</dbReference>
<dbReference type="CDD" id="cd08998">
    <property type="entry name" value="GH43_Arb43a-like"/>
    <property type="match status" value="1"/>
</dbReference>
<evidence type="ECO:0000256" key="6">
    <source>
        <dbReference type="PIRSR" id="PIRSR606710-2"/>
    </source>
</evidence>
<keyword evidence="9" id="KW-0812">Transmembrane</keyword>
<gene>
    <name evidence="11" type="ORF">SAMN05720606_105277</name>
</gene>
<feature type="site" description="Important for catalytic activity, responsible for pKa modulation of the active site Glu and correct orientation of both the proton donor and substrate" evidence="6">
    <location>
        <position position="228"/>
    </location>
</feature>
<evidence type="ECO:0000256" key="9">
    <source>
        <dbReference type="SAM" id="Phobius"/>
    </source>
</evidence>
<evidence type="ECO:0000256" key="4">
    <source>
        <dbReference type="ARBA" id="ARBA00023295"/>
    </source>
</evidence>
<evidence type="ECO:0000256" key="7">
    <source>
        <dbReference type="RuleBase" id="RU361187"/>
    </source>
</evidence>
<dbReference type="Gene3D" id="2.115.10.20">
    <property type="entry name" value="Glycosyl hydrolase domain, family 43"/>
    <property type="match status" value="1"/>
</dbReference>
<feature type="region of interest" description="Disordered" evidence="8">
    <location>
        <begin position="1"/>
        <end position="33"/>
    </location>
</feature>
<feature type="active site" description="Proton acceptor" evidence="5">
    <location>
        <position position="106"/>
    </location>
</feature>
<dbReference type="Proteomes" id="UP000198538">
    <property type="component" value="Unassembled WGS sequence"/>
</dbReference>
<dbReference type="InterPro" id="IPR006710">
    <property type="entry name" value="Glyco_hydro_43"/>
</dbReference>
<comment type="similarity">
    <text evidence="2 7">Belongs to the glycosyl hydrolase 43 family.</text>
</comment>
<evidence type="ECO:0000256" key="8">
    <source>
        <dbReference type="SAM" id="MobiDB-lite"/>
    </source>
</evidence>
<keyword evidence="9" id="KW-0472">Membrane</keyword>
<feature type="active site" description="Proton donor" evidence="5">
    <location>
        <position position="284"/>
    </location>
</feature>
<dbReference type="EMBL" id="FMVM01000005">
    <property type="protein sequence ID" value="SCY51006.1"/>
    <property type="molecule type" value="Genomic_DNA"/>
</dbReference>
<feature type="compositionally biased region" description="Basic and acidic residues" evidence="8">
    <location>
        <begin position="8"/>
        <end position="33"/>
    </location>
</feature>
<dbReference type="InterPro" id="IPR023296">
    <property type="entry name" value="Glyco_hydro_beta-prop_sf"/>
</dbReference>
<proteinExistence type="inferred from homology"/>
<keyword evidence="4 7" id="KW-0326">Glycosidase</keyword>
<organism evidence="11 12">
    <name type="scientific">Paenibacillus polysaccharolyticus</name>
    <dbReference type="NCBI Taxonomy" id="582692"/>
    <lineage>
        <taxon>Bacteria</taxon>
        <taxon>Bacillati</taxon>
        <taxon>Bacillota</taxon>
        <taxon>Bacilli</taxon>
        <taxon>Bacillales</taxon>
        <taxon>Paenibacillaceae</taxon>
        <taxon>Paenibacillus</taxon>
    </lineage>
</organism>
<dbReference type="SUPFAM" id="SSF75005">
    <property type="entry name" value="Arabinanase/levansucrase/invertase"/>
    <property type="match status" value="1"/>
</dbReference>
<evidence type="ECO:0000313" key="12">
    <source>
        <dbReference type="Proteomes" id="UP000198538"/>
    </source>
</evidence>
<dbReference type="PANTHER" id="PTHR43301">
    <property type="entry name" value="ARABINAN ENDO-1,5-ALPHA-L-ARABINOSIDASE"/>
    <property type="match status" value="1"/>
</dbReference>
<keyword evidence="12" id="KW-1185">Reference proteome</keyword>
<accession>A0A1G5GHF6</accession>
<dbReference type="GO" id="GO:0005975">
    <property type="term" value="P:carbohydrate metabolic process"/>
    <property type="evidence" value="ECO:0007669"/>
    <property type="project" value="InterPro"/>
</dbReference>
<sequence>MGMKSWRVRKEPEEREELKEMKEQKECKGQKKRKDDKYWTGLKEWHRARKGVAMLMLLMLLGTVGCAAGGDTAKPPVFPEAPQEPKMYDLSILDDESKWTVNNAHDPAIIKTDQGYYVYSTDVRVAGEPKPGVMVRKSDDLINWKWVGQALPGIPKEALDWTGATNLWAPDIIKAGDTYRLYYSASSFGSTQSAIGLQTSKSPEGPWKDEGLVVKTAGQEKDGLNAIDANPVLDALGNPWMVYGSFFDGIYIAPLDPDTGKFKEEGYGTRIAARDRATEEGAVEGPYIVYNQEFQKYYLFVSYDSLFEDYNVRVARADSITGPYTDMNGNKMLDTEHLPQYEIGTKILGGYRFTEGEGWVAPGHNSVLKDGDDYYIVHHARGETDKNWPYLHVRKMLWTKDGWPVVSPERYTGETAQDIPKPMIAGTWEGMALDPSVNGQVQAVPYTLTSKGKIESKNSSGTWTFDGKQTLTLTWKESPWGGASTEELKLLPSWDWERSQPALVVTGLNDRGIAVWGKQISAAEK</sequence>
<reference evidence="12" key="1">
    <citation type="submission" date="2016-10" db="EMBL/GenBank/DDBJ databases">
        <authorList>
            <person name="Varghese N."/>
            <person name="Submissions S."/>
        </authorList>
    </citation>
    <scope>NUCLEOTIDE SEQUENCE [LARGE SCALE GENOMIC DNA]</scope>
    <source>
        <strain evidence="12">BL9</strain>
    </source>
</reference>
<dbReference type="InterPro" id="IPR050727">
    <property type="entry name" value="GH43_arabinanases"/>
</dbReference>
<feature type="transmembrane region" description="Helical" evidence="9">
    <location>
        <begin position="52"/>
        <end position="70"/>
    </location>
</feature>
<name>A0A1G5GHF6_9BACL</name>
<evidence type="ECO:0000256" key="3">
    <source>
        <dbReference type="ARBA" id="ARBA00022801"/>
    </source>
</evidence>
<dbReference type="STRING" id="582692.SAMN05720606_105277"/>
<keyword evidence="9" id="KW-1133">Transmembrane helix</keyword>
<dbReference type="Pfam" id="PF16369">
    <property type="entry name" value="GH43_C"/>
    <property type="match status" value="1"/>
</dbReference>
<dbReference type="GO" id="GO:0004553">
    <property type="term" value="F:hydrolase activity, hydrolyzing O-glycosyl compounds"/>
    <property type="evidence" value="ECO:0007669"/>
    <property type="project" value="InterPro"/>
</dbReference>
<dbReference type="AlphaFoldDB" id="A0A1G5GHF6"/>
<evidence type="ECO:0000256" key="5">
    <source>
        <dbReference type="PIRSR" id="PIRSR606710-1"/>
    </source>
</evidence>
<evidence type="ECO:0000256" key="1">
    <source>
        <dbReference type="ARBA" id="ARBA00004834"/>
    </source>
</evidence>
<evidence type="ECO:0000256" key="2">
    <source>
        <dbReference type="ARBA" id="ARBA00009865"/>
    </source>
</evidence>